<evidence type="ECO:0000256" key="3">
    <source>
        <dbReference type="ARBA" id="ARBA00022475"/>
    </source>
</evidence>
<dbReference type="Gene3D" id="3.90.550.10">
    <property type="entry name" value="Spore Coat Polysaccharide Biosynthesis Protein SpsA, Chain A"/>
    <property type="match status" value="1"/>
</dbReference>
<dbReference type="Pfam" id="PF04464">
    <property type="entry name" value="Glyphos_transf"/>
    <property type="match status" value="1"/>
</dbReference>
<comment type="caution">
    <text evidence="7">The sequence shown here is derived from an EMBL/GenBank/DDBJ whole genome shotgun (WGS) entry which is preliminary data.</text>
</comment>
<keyword evidence="4 7" id="KW-0808">Transferase</keyword>
<dbReference type="PANTHER" id="PTHR37316">
    <property type="entry name" value="TEICHOIC ACID GLYCEROL-PHOSPHATE PRIMASE"/>
    <property type="match status" value="1"/>
</dbReference>
<dbReference type="GO" id="GO:0047355">
    <property type="term" value="F:CDP-glycerol glycerophosphotransferase activity"/>
    <property type="evidence" value="ECO:0007669"/>
    <property type="project" value="InterPro"/>
</dbReference>
<dbReference type="GO" id="GO:0019350">
    <property type="term" value="P:teichoic acid biosynthetic process"/>
    <property type="evidence" value="ECO:0007669"/>
    <property type="project" value="UniProtKB-KW"/>
</dbReference>
<evidence type="ECO:0000256" key="2">
    <source>
        <dbReference type="ARBA" id="ARBA00010488"/>
    </source>
</evidence>
<accession>A0A1Q8V9J7</accession>
<evidence type="ECO:0000256" key="1">
    <source>
        <dbReference type="ARBA" id="ARBA00004202"/>
    </source>
</evidence>
<evidence type="ECO:0000256" key="6">
    <source>
        <dbReference type="ARBA" id="ARBA00023136"/>
    </source>
</evidence>
<proteinExistence type="inferred from homology"/>
<keyword evidence="5" id="KW-0777">Teichoic acid biosynthesis</keyword>
<dbReference type="SUPFAM" id="SSF53448">
    <property type="entry name" value="Nucleotide-diphospho-sugar transferases"/>
    <property type="match status" value="1"/>
</dbReference>
<dbReference type="InterPro" id="IPR007554">
    <property type="entry name" value="Glycerophosphate_synth"/>
</dbReference>
<sequence>MGGRRLRRLIGAALRRVHRPRLSVIVRAAGAGPHLEGAVRSVLNQSFKDLEVLVVVGPGGDAQCTGEQVASRLSARDRRVRLVPRGLGGDSSDWLDVALKRARGSLVTVVDGGDGLIAGACQLMIQCLEQSGSEAVVARSRSLTPAAGDGPRTGPSSVTRLAQPLAQVPGAVEDLVAGAVIARRELWTPPRRLVALPTPAMSLPARTLAVLRRATRIDVLDEEVYTWRAGSEARGPGANTDPGALLAQVDALVRLAADAPEAVRQQLVAERLNRDLVLLAERAHREGPEFADCLRRTARRALGDAEDSVWESTALLDRLVLWLLIQDDPASAVELEELVGRRCEDLSHLPLTIEAGALRPERRFLEGLTVPRRLTQVRDVDLRLHVSIDSARWGGPRTLEVRGSAWVWGVDPSLIDRPIVEVVDEAGRVRGHGEVDRCEAPRADLEAGDPWRSYLSSGIVVRLQLEPGRSVWFRVVTRVAGRRVWAWMPQPAGSSRWRPAPPESGMRLAVRSQRGLLQAAPVESGSPGNALLPSSPIGVVLLAARLDIDATLMLSGTVTGAPARLNIVLGDSAGNSGPMTASADLASDGGWSASIDLVDPDVELGTHPMSWSAASQDEPDRCTEGACLAGEEIDGPAIEVPVAPAPTGSAVAPDGTSFPAGSGRPARLARIITRRNGSVAVAVIPPLTPQERSRRGHRLLIEREPKALRAGVFLESFGGRSGGDNPAAICEDLAAHGITAPLWWSVVDGTVPVPSGARPVVVGSQEWVEALRTSRVIVTNDHLPSWFSKREGQHLLQTWHGTPIKKLLHDTPRTVTLRYRRLMARQVPQWDLLLAQTPQAGRRLQRALGYHGQVRVGEYPRNVRLLGGSEVRRRVRHELGIGQEQPVILYAPTWRESLRPDKRAVDCGAAGGPGPAGALDGEHLADRLGAVVLMRSHHMNRAGRVPGTIDVSGYPSVEELMVAADILVSDYSSIFFDFALTGKPAVAYVPDLTFYRDVERGLYGCWPLESGLPVAVDHDGLTSHLHRVLGGIDAAGGRCAPPEVDPVPILDNLAWIRGWVTRFLS</sequence>
<evidence type="ECO:0000256" key="4">
    <source>
        <dbReference type="ARBA" id="ARBA00022679"/>
    </source>
</evidence>
<reference evidence="7 8" key="1">
    <citation type="submission" date="2016-12" db="EMBL/GenBank/DDBJ databases">
        <title>Genomic Comparison of strains in the 'Actinomyces naeslundii' Group.</title>
        <authorList>
            <person name="Mughal S.R."/>
            <person name="Do T."/>
            <person name="Gilbert S.C."/>
            <person name="Witherden E.A."/>
            <person name="Didelot X."/>
            <person name="Beighton D."/>
        </authorList>
    </citation>
    <scope>NUCLEOTIDE SEQUENCE [LARGE SCALE GENOMIC DNA]</scope>
    <source>
        <strain evidence="7 8">CCUG 33920</strain>
    </source>
</reference>
<name>A0A1Q8V9J7_9ACTO</name>
<keyword evidence="3" id="KW-1003">Cell membrane</keyword>
<dbReference type="InterPro" id="IPR043149">
    <property type="entry name" value="TagF_N"/>
</dbReference>
<dbReference type="EMBL" id="MSKJ01000012">
    <property type="protein sequence ID" value="OLO44758.1"/>
    <property type="molecule type" value="Genomic_DNA"/>
</dbReference>
<dbReference type="InterPro" id="IPR051612">
    <property type="entry name" value="Teichoic_Acid_Biosynth"/>
</dbReference>
<keyword evidence="6" id="KW-0472">Membrane</keyword>
<dbReference type="Gene3D" id="3.40.50.11820">
    <property type="match status" value="1"/>
</dbReference>
<dbReference type="Proteomes" id="UP000186857">
    <property type="component" value="Unassembled WGS sequence"/>
</dbReference>
<dbReference type="OrthoDB" id="8549922at2"/>
<comment type="subcellular location">
    <subcellularLocation>
        <location evidence="1">Cell membrane</location>
        <topology evidence="1">Peripheral membrane protein</topology>
    </subcellularLocation>
</comment>
<dbReference type="PANTHER" id="PTHR37316:SF3">
    <property type="entry name" value="TEICHOIC ACID GLYCEROL-PHOSPHATE TRANSFERASE"/>
    <property type="match status" value="1"/>
</dbReference>
<dbReference type="CDD" id="cd00761">
    <property type="entry name" value="Glyco_tranf_GTA_type"/>
    <property type="match status" value="1"/>
</dbReference>
<dbReference type="AlphaFoldDB" id="A0A1Q8V9J7"/>
<dbReference type="Gene3D" id="3.40.50.12580">
    <property type="match status" value="1"/>
</dbReference>
<gene>
    <name evidence="7" type="ORF">BKH29_05865</name>
</gene>
<evidence type="ECO:0000313" key="8">
    <source>
        <dbReference type="Proteomes" id="UP000186857"/>
    </source>
</evidence>
<evidence type="ECO:0000256" key="5">
    <source>
        <dbReference type="ARBA" id="ARBA00022944"/>
    </source>
</evidence>
<dbReference type="InterPro" id="IPR029044">
    <property type="entry name" value="Nucleotide-diphossugar_trans"/>
</dbReference>
<evidence type="ECO:0000313" key="7">
    <source>
        <dbReference type="EMBL" id="OLO44758.1"/>
    </source>
</evidence>
<dbReference type="GO" id="GO:0005886">
    <property type="term" value="C:plasma membrane"/>
    <property type="evidence" value="ECO:0007669"/>
    <property type="project" value="UniProtKB-SubCell"/>
</dbReference>
<protein>
    <submittedName>
        <fullName evidence="7">Glycosyl transferase</fullName>
    </submittedName>
</protein>
<dbReference type="SUPFAM" id="SSF53756">
    <property type="entry name" value="UDP-Glycosyltransferase/glycogen phosphorylase"/>
    <property type="match status" value="1"/>
</dbReference>
<organism evidence="7 8">
    <name type="scientific">Actinomyces oris</name>
    <dbReference type="NCBI Taxonomy" id="544580"/>
    <lineage>
        <taxon>Bacteria</taxon>
        <taxon>Bacillati</taxon>
        <taxon>Actinomycetota</taxon>
        <taxon>Actinomycetes</taxon>
        <taxon>Actinomycetales</taxon>
        <taxon>Actinomycetaceae</taxon>
        <taxon>Actinomyces</taxon>
    </lineage>
</organism>
<comment type="similarity">
    <text evidence="2">Belongs to the CDP-glycerol glycerophosphotransferase family.</text>
</comment>
<dbReference type="InterPro" id="IPR043148">
    <property type="entry name" value="TagF_C"/>
</dbReference>